<dbReference type="InterPro" id="IPR006311">
    <property type="entry name" value="TAT_signal"/>
</dbReference>
<dbReference type="Pfam" id="PF16655">
    <property type="entry name" value="PhoD_N"/>
    <property type="match status" value="1"/>
</dbReference>
<dbReference type="Proteomes" id="UP000503018">
    <property type="component" value="Chromosome"/>
</dbReference>
<dbReference type="Pfam" id="PF09423">
    <property type="entry name" value="PhoD"/>
    <property type="match status" value="1"/>
</dbReference>
<evidence type="ECO:0000313" key="4">
    <source>
        <dbReference type="Proteomes" id="UP000503018"/>
    </source>
</evidence>
<evidence type="ECO:0000259" key="1">
    <source>
        <dbReference type="Pfam" id="PF09423"/>
    </source>
</evidence>
<proteinExistence type="predicted"/>
<accession>A0A6M4AVC3</accession>
<dbReference type="PROSITE" id="PS51318">
    <property type="entry name" value="TAT"/>
    <property type="match status" value="1"/>
</dbReference>
<dbReference type="SUPFAM" id="SSF56300">
    <property type="entry name" value="Metallo-dependent phosphatases"/>
    <property type="match status" value="1"/>
</dbReference>
<evidence type="ECO:0000313" key="3">
    <source>
        <dbReference type="EMBL" id="QJQ32252.1"/>
    </source>
</evidence>
<dbReference type="RefSeq" id="WP_169945306.1">
    <property type="nucleotide sequence ID" value="NZ_CP053015.1"/>
</dbReference>
<dbReference type="PANTHER" id="PTHR43606">
    <property type="entry name" value="PHOSPHATASE, PUTATIVE (AFU_ORTHOLOGUE AFUA_6G08710)-RELATED"/>
    <property type="match status" value="1"/>
</dbReference>
<protein>
    <submittedName>
        <fullName evidence="3">Alkaline phosphatase D family protein</fullName>
    </submittedName>
</protein>
<dbReference type="InterPro" id="IPR029052">
    <property type="entry name" value="Metallo-depent_PP-like"/>
</dbReference>
<dbReference type="Gene3D" id="3.60.21.70">
    <property type="entry name" value="PhoD-like phosphatase"/>
    <property type="match status" value="1"/>
</dbReference>
<sequence>MSNPNRGQSWRPDRRLLLQFSTLGLGALAVPGAAQSLRQARGFTHGVASGEPTSSSILLWTRYIGSGPESRLIAELSETQDFTRPVAGGNITASEARDHTAKLTVTGLAPGRWYYYRFIAPDGSSSAIGRTRTLPEGDVAQFNLGVFSCSNLGFGFFNAYAHAAMAGDIDLAIHLGDYLYEYAMGTYPLRERHVAGRGFLPETEIIQLADYRLRYASYRADPALQRIHQCLPMLAQPDDHEFANDAWSGGAENHSPDSEGDWQTRKAAALQAWHEWMPVSDTPYRSYEIGTLATIAMPETRVTGRMQQLEMHPELLSEAERGAALARFRDTVWNAADRTLLGMVQEAWLARTLAHSARNGTRWQVLAQQVIMGSIYQPQDTASWFPANAPAYVLRRVEAGAAAAAAGLPFNLDAWDGYPAARARLLSAAQSAGANLVTLSGDSHNGWAFDLAHDGRPAGVEFAGQSVTSGGFESYTPVSPDRVANALRHANPSLKWVDTSRRGYMKVSLTPDRASSTFRLWDSVRTADAAMAGEVTQSVDHGRNQLNG</sequence>
<dbReference type="Gene3D" id="2.60.40.380">
    <property type="entry name" value="Purple acid phosphatase-like, N-terminal"/>
    <property type="match status" value="1"/>
</dbReference>
<gene>
    <name evidence="3" type="ORF">GV829_07110</name>
</gene>
<feature type="domain" description="PhoD-like phosphatase metallophosphatase" evidence="1">
    <location>
        <begin position="144"/>
        <end position="517"/>
    </location>
</feature>
<dbReference type="CDD" id="cd07389">
    <property type="entry name" value="MPP_PhoD"/>
    <property type="match status" value="1"/>
</dbReference>
<dbReference type="InterPro" id="IPR018946">
    <property type="entry name" value="PhoD-like_MPP"/>
</dbReference>
<reference evidence="3 4" key="1">
    <citation type="submission" date="2020-01" db="EMBL/GenBank/DDBJ databases">
        <title>Sphingomonas sp. strain CSW-10.</title>
        <authorList>
            <person name="Chen W.-M."/>
        </authorList>
    </citation>
    <scope>NUCLEOTIDE SEQUENCE [LARGE SCALE GENOMIC DNA]</scope>
    <source>
        <strain evidence="3 4">CSW-10</strain>
    </source>
</reference>
<dbReference type="PANTHER" id="PTHR43606:SF2">
    <property type="entry name" value="ALKALINE PHOSPHATASE FAMILY PROTEIN (AFU_ORTHOLOGUE AFUA_5G03860)"/>
    <property type="match status" value="1"/>
</dbReference>
<dbReference type="KEGG" id="slan:GV829_07110"/>
<evidence type="ECO:0000259" key="2">
    <source>
        <dbReference type="Pfam" id="PF16655"/>
    </source>
</evidence>
<dbReference type="EMBL" id="CP053015">
    <property type="protein sequence ID" value="QJQ32252.1"/>
    <property type="molecule type" value="Genomic_DNA"/>
</dbReference>
<organism evidence="3 4">
    <name type="scientific">Sphingomonas lacunae</name>
    <dbReference type="NCBI Taxonomy" id="2698828"/>
    <lineage>
        <taxon>Bacteria</taxon>
        <taxon>Pseudomonadati</taxon>
        <taxon>Pseudomonadota</taxon>
        <taxon>Alphaproteobacteria</taxon>
        <taxon>Sphingomonadales</taxon>
        <taxon>Sphingomonadaceae</taxon>
        <taxon>Sphingomonas</taxon>
    </lineage>
</organism>
<dbReference type="InterPro" id="IPR052900">
    <property type="entry name" value="Phospholipid_Metab_Enz"/>
</dbReference>
<dbReference type="AlphaFoldDB" id="A0A6M4AVC3"/>
<keyword evidence="4" id="KW-1185">Reference proteome</keyword>
<name>A0A6M4AVC3_9SPHN</name>
<dbReference type="InterPro" id="IPR032093">
    <property type="entry name" value="PhoD_N"/>
</dbReference>
<feature type="domain" description="Phospholipase D N-terminal" evidence="2">
    <location>
        <begin position="45"/>
        <end position="133"/>
    </location>
</feature>
<dbReference type="InterPro" id="IPR038607">
    <property type="entry name" value="PhoD-like_sf"/>
</dbReference>